<dbReference type="InterPro" id="IPR042047">
    <property type="entry name" value="SleB_dom1"/>
</dbReference>
<protein>
    <submittedName>
        <fullName evidence="3">Cell Wall Hydrolase</fullName>
    </submittedName>
</protein>
<feature type="chain" id="PRO_5011483542" evidence="1">
    <location>
        <begin position="23"/>
        <end position="212"/>
    </location>
</feature>
<dbReference type="Proteomes" id="UP000199628">
    <property type="component" value="Unassembled WGS sequence"/>
</dbReference>
<evidence type="ECO:0000313" key="3">
    <source>
        <dbReference type="EMBL" id="SDD94071.1"/>
    </source>
</evidence>
<dbReference type="InterPro" id="IPR011105">
    <property type="entry name" value="Cell_wall_hydrolase_SleB"/>
</dbReference>
<dbReference type="STRING" id="639004.SAMN04488239_11211"/>
<dbReference type="AlphaFoldDB" id="A0A1G6YUU0"/>
<proteinExistence type="predicted"/>
<evidence type="ECO:0000313" key="4">
    <source>
        <dbReference type="Proteomes" id="UP000199628"/>
    </source>
</evidence>
<dbReference type="Gene3D" id="1.10.10.2520">
    <property type="entry name" value="Cell wall hydrolase SleB, domain 1"/>
    <property type="match status" value="1"/>
</dbReference>
<evidence type="ECO:0000256" key="1">
    <source>
        <dbReference type="SAM" id="SignalP"/>
    </source>
</evidence>
<dbReference type="EMBL" id="FMZV01000012">
    <property type="protein sequence ID" value="SDD94071.1"/>
    <property type="molecule type" value="Genomic_DNA"/>
</dbReference>
<accession>A0A1G6YUU0</accession>
<organism evidence="3 4">
    <name type="scientific">Ruegeria marina</name>
    <dbReference type="NCBI Taxonomy" id="639004"/>
    <lineage>
        <taxon>Bacteria</taxon>
        <taxon>Pseudomonadati</taxon>
        <taxon>Pseudomonadota</taxon>
        <taxon>Alphaproteobacteria</taxon>
        <taxon>Rhodobacterales</taxon>
        <taxon>Roseobacteraceae</taxon>
        <taxon>Ruegeria</taxon>
    </lineage>
</organism>
<keyword evidence="1" id="KW-0732">Signal</keyword>
<feature type="domain" description="Cell wall hydrolase SleB" evidence="2">
    <location>
        <begin position="94"/>
        <end position="203"/>
    </location>
</feature>
<feature type="signal peptide" evidence="1">
    <location>
        <begin position="1"/>
        <end position="22"/>
    </location>
</feature>
<dbReference type="OrthoDB" id="9785345at2"/>
<dbReference type="GO" id="GO:0016787">
    <property type="term" value="F:hydrolase activity"/>
    <property type="evidence" value="ECO:0007669"/>
    <property type="project" value="UniProtKB-KW"/>
</dbReference>
<name>A0A1G6YUU0_9RHOB</name>
<evidence type="ECO:0000259" key="2">
    <source>
        <dbReference type="Pfam" id="PF07486"/>
    </source>
</evidence>
<gene>
    <name evidence="3" type="ORF">SAMN04488239_11211</name>
</gene>
<dbReference type="Pfam" id="PF07486">
    <property type="entry name" value="Hydrolase_2"/>
    <property type="match status" value="1"/>
</dbReference>
<reference evidence="4" key="1">
    <citation type="submission" date="2016-10" db="EMBL/GenBank/DDBJ databases">
        <authorList>
            <person name="Varghese N."/>
            <person name="Submissions S."/>
        </authorList>
    </citation>
    <scope>NUCLEOTIDE SEQUENCE [LARGE SCALE GENOMIC DNA]</scope>
    <source>
        <strain evidence="4">CGMCC 1.9108</strain>
    </source>
</reference>
<sequence>MKRFLLTAVLSAAIAVPNISSADRGNERVTVEKSNTAASSGKRFRDYLNALMPQSEPEPVEVSFSRSWIDELPKAQGGEQWACLAEALYFEARGETVKGQFAVAEVILNRVQSERFPDTPCGVIKQGTGRKYQCQFTYTCDGRKDVIAEKAAYERVAKVARLALDGVAEKLTGGATYYHTTAVRPSWSRRFTQTAKIGVHVFYSPGQRTASN</sequence>
<keyword evidence="4" id="KW-1185">Reference proteome</keyword>
<keyword evidence="3" id="KW-0378">Hydrolase</keyword>
<dbReference type="RefSeq" id="WP_093033804.1">
    <property type="nucleotide sequence ID" value="NZ_FMZV01000012.1"/>
</dbReference>